<name>A0A930Y3M5_9PAST</name>
<reference evidence="2" key="1">
    <citation type="submission" date="2020-11" db="EMBL/GenBank/DDBJ databases">
        <title>Gallibacterium anatis 1637, full genome, WGS.</title>
        <authorList>
            <person name="Laishevtcev A.I."/>
            <person name="Yakimova E.A."/>
            <person name="Petkovich D."/>
            <person name="Stepanova T.V."/>
            <person name="Kalendr R.S."/>
            <person name="Rubalsky E.O."/>
            <person name="Zulkarneev E.R."/>
            <person name="Aleshkin A.V."/>
        </authorList>
    </citation>
    <scope>NUCLEOTIDE SEQUENCE</scope>
    <source>
        <strain evidence="2">1637</strain>
    </source>
</reference>
<protein>
    <submittedName>
        <fullName evidence="2">Uncharacterized protein</fullName>
    </submittedName>
</protein>
<feature type="region of interest" description="Disordered" evidence="1">
    <location>
        <begin position="1"/>
        <end position="51"/>
    </location>
</feature>
<dbReference type="AlphaFoldDB" id="A0A930Y3M5"/>
<proteinExistence type="predicted"/>
<gene>
    <name evidence="2" type="ORF">INT80_04245</name>
</gene>
<evidence type="ECO:0000313" key="2">
    <source>
        <dbReference type="EMBL" id="MBF4102394.1"/>
    </source>
</evidence>
<evidence type="ECO:0000256" key="1">
    <source>
        <dbReference type="SAM" id="MobiDB-lite"/>
    </source>
</evidence>
<comment type="caution">
    <text evidence="2">The sequence shown here is derived from an EMBL/GenBank/DDBJ whole genome shotgun (WGS) entry which is preliminary data.</text>
</comment>
<accession>A0A930Y3M5</accession>
<organism evidence="2">
    <name type="scientific">Gallibacterium anatis</name>
    <dbReference type="NCBI Taxonomy" id="750"/>
    <lineage>
        <taxon>Bacteria</taxon>
        <taxon>Pseudomonadati</taxon>
        <taxon>Pseudomonadota</taxon>
        <taxon>Gammaproteobacteria</taxon>
        <taxon>Pasteurellales</taxon>
        <taxon>Pasteurellaceae</taxon>
        <taxon>Gallibacterium</taxon>
    </lineage>
</organism>
<sequence length="51" mass="5699">MNAAGDFSADLGKKLSNGETVEVKAKDASDNLLMQRLPRYQTPLHRQRQQA</sequence>
<dbReference type="EMBL" id="JADION010000009">
    <property type="protein sequence ID" value="MBF4102394.1"/>
    <property type="molecule type" value="Genomic_DNA"/>
</dbReference>